<gene>
    <name evidence="19" type="primary">LOC110512638</name>
</gene>
<reference evidence="19" key="2">
    <citation type="submission" date="2025-08" db="UniProtKB">
        <authorList>
            <consortium name="Ensembl"/>
        </authorList>
    </citation>
    <scope>IDENTIFICATION</scope>
</reference>
<dbReference type="AlphaFoldDB" id="A0A8C7NN00"/>
<dbReference type="InterPro" id="IPR052659">
    <property type="entry name" value="Nectin/PVR"/>
</dbReference>
<dbReference type="InterPro" id="IPR013151">
    <property type="entry name" value="Immunoglobulin_dom"/>
</dbReference>
<evidence type="ECO:0000256" key="8">
    <source>
        <dbReference type="ARBA" id="ARBA00022889"/>
    </source>
</evidence>
<comment type="subcellular location">
    <subcellularLocation>
        <location evidence="2">Cell junction</location>
        <location evidence="2">Adherens junction</location>
    </subcellularLocation>
    <subcellularLocation>
        <location evidence="1">Cell membrane</location>
        <topology evidence="1">Single-pass type I membrane protein</topology>
    </subcellularLocation>
</comment>
<dbReference type="InterPro" id="IPR013106">
    <property type="entry name" value="Ig_V-set"/>
</dbReference>
<evidence type="ECO:0000256" key="9">
    <source>
        <dbReference type="ARBA" id="ARBA00022949"/>
    </source>
</evidence>
<comment type="subunit">
    <text evidence="16">Cis- and trans-homodimer. Can form trans-heterodimers.</text>
</comment>
<dbReference type="PANTHER" id="PTHR47387:SF1">
    <property type="entry name" value="NECTIN-2"/>
    <property type="match status" value="1"/>
</dbReference>
<feature type="domain" description="Ig-like" evidence="18">
    <location>
        <begin position="151"/>
        <end position="247"/>
    </location>
</feature>
<evidence type="ECO:0000256" key="14">
    <source>
        <dbReference type="ARBA" id="ARBA00023319"/>
    </source>
</evidence>
<evidence type="ECO:0000256" key="4">
    <source>
        <dbReference type="ARBA" id="ARBA00022475"/>
    </source>
</evidence>
<dbReference type="InterPro" id="IPR013783">
    <property type="entry name" value="Ig-like_fold"/>
</dbReference>
<dbReference type="SUPFAM" id="SSF48726">
    <property type="entry name" value="Immunoglobulin"/>
    <property type="match status" value="3"/>
</dbReference>
<protein>
    <submittedName>
        <fullName evidence="19">Si:ch73-22o12.1</fullName>
    </submittedName>
</protein>
<evidence type="ECO:0000256" key="13">
    <source>
        <dbReference type="ARBA" id="ARBA00023180"/>
    </source>
</evidence>
<keyword evidence="8" id="KW-0130">Cell adhesion</keyword>
<comment type="function">
    <text evidence="15">Cell adhesion molecule that promotes cell-cell contacts and plays important roles in the development of the nervous system. Acts by forming homophilic or heterophilic trans-dimers.</text>
</comment>
<keyword evidence="4" id="KW-1003">Cell membrane</keyword>
<keyword evidence="7" id="KW-0677">Repeat</keyword>
<feature type="domain" description="Ig-like" evidence="18">
    <location>
        <begin position="254"/>
        <end position="338"/>
    </location>
</feature>
<evidence type="ECO:0000256" key="12">
    <source>
        <dbReference type="ARBA" id="ARBA00023157"/>
    </source>
</evidence>
<dbReference type="PROSITE" id="PS50835">
    <property type="entry name" value="IG_LIKE"/>
    <property type="match status" value="3"/>
</dbReference>
<evidence type="ECO:0000313" key="19">
    <source>
        <dbReference type="Ensembl" id="ENSOMYP00000009890.2"/>
    </source>
</evidence>
<evidence type="ECO:0000256" key="7">
    <source>
        <dbReference type="ARBA" id="ARBA00022737"/>
    </source>
</evidence>
<evidence type="ECO:0000256" key="3">
    <source>
        <dbReference type="ARBA" id="ARBA00007810"/>
    </source>
</evidence>
<keyword evidence="11 17" id="KW-0472">Membrane</keyword>
<dbReference type="SMART" id="SM00409">
    <property type="entry name" value="IG"/>
    <property type="match status" value="2"/>
</dbReference>
<evidence type="ECO:0000256" key="17">
    <source>
        <dbReference type="SAM" id="Phobius"/>
    </source>
</evidence>
<dbReference type="FunFam" id="2.60.40.10:FF:000304">
    <property type="entry name" value="Nectin cell adhesion molecule 1"/>
    <property type="match status" value="1"/>
</dbReference>
<keyword evidence="9" id="KW-0965">Cell junction</keyword>
<keyword evidence="20" id="KW-1185">Reference proteome</keyword>
<feature type="transmembrane region" description="Helical" evidence="17">
    <location>
        <begin position="349"/>
        <end position="375"/>
    </location>
</feature>
<dbReference type="PANTHER" id="PTHR47387">
    <property type="entry name" value="NECTIN-2"/>
    <property type="match status" value="1"/>
</dbReference>
<feature type="domain" description="Ig-like" evidence="18">
    <location>
        <begin position="32"/>
        <end position="149"/>
    </location>
</feature>
<keyword evidence="10 17" id="KW-1133">Transmembrane helix</keyword>
<dbReference type="InterPro" id="IPR007110">
    <property type="entry name" value="Ig-like_dom"/>
</dbReference>
<dbReference type="Pfam" id="PF07686">
    <property type="entry name" value="V-set"/>
    <property type="match status" value="1"/>
</dbReference>
<organism evidence="19 20">
    <name type="scientific">Oncorhynchus mykiss</name>
    <name type="common">Rainbow trout</name>
    <name type="synonym">Salmo gairdneri</name>
    <dbReference type="NCBI Taxonomy" id="8022"/>
    <lineage>
        <taxon>Eukaryota</taxon>
        <taxon>Metazoa</taxon>
        <taxon>Chordata</taxon>
        <taxon>Craniata</taxon>
        <taxon>Vertebrata</taxon>
        <taxon>Euteleostomi</taxon>
        <taxon>Actinopterygii</taxon>
        <taxon>Neopterygii</taxon>
        <taxon>Teleostei</taxon>
        <taxon>Protacanthopterygii</taxon>
        <taxon>Salmoniformes</taxon>
        <taxon>Salmonidae</taxon>
        <taxon>Salmoninae</taxon>
        <taxon>Oncorhynchus</taxon>
    </lineage>
</organism>
<keyword evidence="6" id="KW-0732">Signal</keyword>
<proteinExistence type="inferred from homology"/>
<sequence>MAREDARHWHDFTKMIGLFSVVTLLTFQGAVSQRVKVEPEVMSYPSQAVNLRCAFTDAGGIQLTQVSWIYEPKEGERLNIAVYHPNFGASYPTSPLKGRVRFTTEPPSLANPSIQISDVKMTDEGKYICEYATYPSGNEQGVTSLVMLAKPRNSASGVTVIASTVAMGAQPVVVARCESADGRPAAQIAWVTAVNGNATSASTAGADNTVTVSSQYMLVPTAADNGKDISCLVSHRTQAKPESFLMNLAIEYPPQVTIVGYDNNWYVGRTNVALTCQATANPVPTTIAWKTMSGQMPDTVQVKENVLTVLKVDEQINTTFVCEVKNRLGTGKDQVTVMVREPSVVPSNAAVVAGAVIGSLLALLLVAALIAVLVTRSRRQQQGYRGNPNHSSFDIKSRLFGAGKKGSKNGTGAGAGGNGVGGNNNSPIYVYKEGSAHDGLTDKANQHVPLHLGGHGEGGVATAPTAQDILLSGELDEAERRKFDQLEDDEESYDHFGGGGPILQLRPPHDQDGIMSGYLDDDMESQRDGSVISRTAVYSTASEGSHYKRCYRRAHWGGSAAGCYWECCGLGPQKTQPAQWRWATQVQAPSP</sequence>
<reference evidence="19" key="3">
    <citation type="submission" date="2025-09" db="UniProtKB">
        <authorList>
            <consortium name="Ensembl"/>
        </authorList>
    </citation>
    <scope>IDENTIFICATION</scope>
</reference>
<evidence type="ECO:0000256" key="5">
    <source>
        <dbReference type="ARBA" id="ARBA00022692"/>
    </source>
</evidence>
<evidence type="ECO:0000256" key="1">
    <source>
        <dbReference type="ARBA" id="ARBA00004251"/>
    </source>
</evidence>
<dbReference type="GO" id="GO:0005912">
    <property type="term" value="C:adherens junction"/>
    <property type="evidence" value="ECO:0007669"/>
    <property type="project" value="UniProtKB-SubCell"/>
</dbReference>
<comment type="similarity">
    <text evidence="3">Belongs to the nectin family.</text>
</comment>
<dbReference type="GeneTree" id="ENSGT00940000165364"/>
<dbReference type="GO" id="GO:0007155">
    <property type="term" value="P:cell adhesion"/>
    <property type="evidence" value="ECO:0007669"/>
    <property type="project" value="UniProtKB-KW"/>
</dbReference>
<keyword evidence="12" id="KW-1015">Disulfide bond</keyword>
<keyword evidence="13" id="KW-0325">Glycoprotein</keyword>
<evidence type="ECO:0000256" key="15">
    <source>
        <dbReference type="ARBA" id="ARBA00058274"/>
    </source>
</evidence>
<evidence type="ECO:0000256" key="11">
    <source>
        <dbReference type="ARBA" id="ARBA00023136"/>
    </source>
</evidence>
<dbReference type="Pfam" id="PF08205">
    <property type="entry name" value="C2-set_2"/>
    <property type="match status" value="1"/>
</dbReference>
<dbReference type="InterPro" id="IPR036179">
    <property type="entry name" value="Ig-like_dom_sf"/>
</dbReference>
<keyword evidence="14" id="KW-0393">Immunoglobulin domain</keyword>
<evidence type="ECO:0000256" key="6">
    <source>
        <dbReference type="ARBA" id="ARBA00022729"/>
    </source>
</evidence>
<dbReference type="Proteomes" id="UP000694395">
    <property type="component" value="Chromosome 3"/>
</dbReference>
<evidence type="ECO:0000313" key="20">
    <source>
        <dbReference type="Proteomes" id="UP000694395"/>
    </source>
</evidence>
<dbReference type="GO" id="GO:0005886">
    <property type="term" value="C:plasma membrane"/>
    <property type="evidence" value="ECO:0007669"/>
    <property type="project" value="UniProtKB-SubCell"/>
</dbReference>
<accession>A0A8C7NN00</accession>
<evidence type="ECO:0000256" key="16">
    <source>
        <dbReference type="ARBA" id="ARBA00062858"/>
    </source>
</evidence>
<evidence type="ECO:0000259" key="18">
    <source>
        <dbReference type="PROSITE" id="PS50835"/>
    </source>
</evidence>
<evidence type="ECO:0000256" key="2">
    <source>
        <dbReference type="ARBA" id="ARBA00004536"/>
    </source>
</evidence>
<reference evidence="19" key="1">
    <citation type="submission" date="2020-07" db="EMBL/GenBank/DDBJ databases">
        <title>A long reads based de novo assembly of the rainbow trout Arlee double haploid line genome.</title>
        <authorList>
            <person name="Gao G."/>
            <person name="Palti Y."/>
        </authorList>
    </citation>
    <scope>NUCLEOTIDE SEQUENCE [LARGE SCALE GENOMIC DNA]</scope>
</reference>
<dbReference type="SMART" id="SM00406">
    <property type="entry name" value="IGv"/>
    <property type="match status" value="1"/>
</dbReference>
<dbReference type="Pfam" id="PF00047">
    <property type="entry name" value="ig"/>
    <property type="match status" value="1"/>
</dbReference>
<keyword evidence="5 17" id="KW-0812">Transmembrane</keyword>
<dbReference type="InterPro" id="IPR013162">
    <property type="entry name" value="CD80_C2-set"/>
</dbReference>
<name>A0A8C7NN00_ONCMY</name>
<dbReference type="Ensembl" id="ENSOMYT00000010941.2">
    <property type="protein sequence ID" value="ENSOMYP00000009890.2"/>
    <property type="gene ID" value="ENSOMYG00000004950.2"/>
</dbReference>
<evidence type="ECO:0000256" key="10">
    <source>
        <dbReference type="ARBA" id="ARBA00022989"/>
    </source>
</evidence>
<dbReference type="Gene3D" id="2.60.40.10">
    <property type="entry name" value="Immunoglobulins"/>
    <property type="match status" value="3"/>
</dbReference>
<dbReference type="InterPro" id="IPR003599">
    <property type="entry name" value="Ig_sub"/>
</dbReference>